<feature type="region of interest" description="Disordered" evidence="1">
    <location>
        <begin position="241"/>
        <end position="264"/>
    </location>
</feature>
<name>A0A1I4ADF1_9PSEU</name>
<organism evidence="2 3">
    <name type="scientific">Amycolatopsis sacchari</name>
    <dbReference type="NCBI Taxonomy" id="115433"/>
    <lineage>
        <taxon>Bacteria</taxon>
        <taxon>Bacillati</taxon>
        <taxon>Actinomycetota</taxon>
        <taxon>Actinomycetes</taxon>
        <taxon>Pseudonocardiales</taxon>
        <taxon>Pseudonocardiaceae</taxon>
        <taxon>Amycolatopsis</taxon>
    </lineage>
</organism>
<evidence type="ECO:0000313" key="2">
    <source>
        <dbReference type="EMBL" id="SFK53769.1"/>
    </source>
</evidence>
<dbReference type="Gene3D" id="3.40.50.300">
    <property type="entry name" value="P-loop containing nucleotide triphosphate hydrolases"/>
    <property type="match status" value="1"/>
</dbReference>
<dbReference type="InterPro" id="IPR027417">
    <property type="entry name" value="P-loop_NTPase"/>
</dbReference>
<dbReference type="EMBL" id="FORP01000023">
    <property type="protein sequence ID" value="SFK53769.1"/>
    <property type="molecule type" value="Genomic_DNA"/>
</dbReference>
<dbReference type="OrthoDB" id="5243870at2"/>
<dbReference type="Proteomes" id="UP000199025">
    <property type="component" value="Unassembled WGS sequence"/>
</dbReference>
<protein>
    <recommendedName>
        <fullName evidence="4">MinD-like ATPase involved in chromosome partitioning or flagellar assembly</fullName>
    </recommendedName>
</protein>
<dbReference type="RefSeq" id="WP_091514071.1">
    <property type="nucleotide sequence ID" value="NZ_CBDQZW010000062.1"/>
</dbReference>
<reference evidence="2 3" key="1">
    <citation type="submission" date="2016-10" db="EMBL/GenBank/DDBJ databases">
        <authorList>
            <person name="de Groot N.N."/>
        </authorList>
    </citation>
    <scope>NUCLEOTIDE SEQUENCE [LARGE SCALE GENOMIC DNA]</scope>
    <source>
        <strain evidence="2 3">DSM 44468</strain>
    </source>
</reference>
<proteinExistence type="predicted"/>
<gene>
    <name evidence="2" type="ORF">SAMN05421835_123117</name>
</gene>
<sequence length="264" mass="27111">MLITVCSAKASPGVTVTALALAARWPTAEAVMVEADPSGGDLVARFRLSAHPGLVSLAAAARHDPAPGLLLTHSQQLPGGLRVVPGPVTAEQARGALDVLASRGIAALQPAARDPNLNVVVDVGRLDRTSPALPLVRSANAVLMLARPRADELSHLMGLLPMVPVWTAAPALVLIGSGYPRAEIERELRIPVLGVLPDDPRGARTMCGSAPGPGPDRSRLGRAVAALAGVLHREVEARMAQANGQKGAWPVPSSVLSSNGGGPR</sequence>
<accession>A0A1I4ADF1</accession>
<dbReference type="STRING" id="115433.SAMN05421835_123117"/>
<dbReference type="SUPFAM" id="SSF52540">
    <property type="entry name" value="P-loop containing nucleoside triphosphate hydrolases"/>
    <property type="match status" value="1"/>
</dbReference>
<evidence type="ECO:0000313" key="3">
    <source>
        <dbReference type="Proteomes" id="UP000199025"/>
    </source>
</evidence>
<keyword evidence="3" id="KW-1185">Reference proteome</keyword>
<evidence type="ECO:0000256" key="1">
    <source>
        <dbReference type="SAM" id="MobiDB-lite"/>
    </source>
</evidence>
<dbReference type="AlphaFoldDB" id="A0A1I4ADF1"/>
<evidence type="ECO:0008006" key="4">
    <source>
        <dbReference type="Google" id="ProtNLM"/>
    </source>
</evidence>